<dbReference type="InterPro" id="IPR035441">
    <property type="entry name" value="TFIIS/LEDGF_dom_sf"/>
</dbReference>
<dbReference type="PROSITE" id="PS51319">
    <property type="entry name" value="TFIIS_N"/>
    <property type="match status" value="1"/>
</dbReference>
<dbReference type="GO" id="GO:0005634">
    <property type="term" value="C:nucleus"/>
    <property type="evidence" value="ECO:0007669"/>
    <property type="project" value="UniProtKB-SubCell"/>
</dbReference>
<dbReference type="InterPro" id="IPR017923">
    <property type="entry name" value="TFIIS_N"/>
</dbReference>
<organism evidence="7 8">
    <name type="scientific">Linnemannia exigua</name>
    <dbReference type="NCBI Taxonomy" id="604196"/>
    <lineage>
        <taxon>Eukaryota</taxon>
        <taxon>Fungi</taxon>
        <taxon>Fungi incertae sedis</taxon>
        <taxon>Mucoromycota</taxon>
        <taxon>Mortierellomycotina</taxon>
        <taxon>Mortierellomycetes</taxon>
        <taxon>Mortierellales</taxon>
        <taxon>Mortierellaceae</taxon>
        <taxon>Linnemannia</taxon>
    </lineage>
</organism>
<keyword evidence="2 3" id="KW-0539">Nucleus</keyword>
<feature type="compositionally biased region" description="Low complexity" evidence="4">
    <location>
        <begin position="399"/>
        <end position="414"/>
    </location>
</feature>
<evidence type="ECO:0000256" key="4">
    <source>
        <dbReference type="SAM" id="MobiDB-lite"/>
    </source>
</evidence>
<feature type="compositionally biased region" description="Low complexity" evidence="4">
    <location>
        <begin position="859"/>
        <end position="880"/>
    </location>
</feature>
<feature type="compositionally biased region" description="Basic and acidic residues" evidence="4">
    <location>
        <begin position="330"/>
        <end position="354"/>
    </location>
</feature>
<dbReference type="InterPro" id="IPR009057">
    <property type="entry name" value="Homeodomain-like_sf"/>
</dbReference>
<feature type="region of interest" description="Disordered" evidence="4">
    <location>
        <begin position="59"/>
        <end position="94"/>
    </location>
</feature>
<evidence type="ECO:0000313" key="7">
    <source>
        <dbReference type="EMBL" id="KAG0280951.1"/>
    </source>
</evidence>
<feature type="region of interest" description="Disordered" evidence="4">
    <location>
        <begin position="399"/>
        <end position="465"/>
    </location>
</feature>
<dbReference type="Pfam" id="PF00046">
    <property type="entry name" value="Homeodomain"/>
    <property type="match status" value="1"/>
</dbReference>
<feature type="domain" description="Homeobox" evidence="5">
    <location>
        <begin position="7"/>
        <end position="61"/>
    </location>
</feature>
<dbReference type="Proteomes" id="UP001194580">
    <property type="component" value="Unassembled WGS sequence"/>
</dbReference>
<feature type="region of interest" description="Disordered" evidence="4">
    <location>
        <begin position="310"/>
        <end position="379"/>
    </location>
</feature>
<dbReference type="EMBL" id="JAAAIL010000039">
    <property type="protein sequence ID" value="KAG0280951.1"/>
    <property type="molecule type" value="Genomic_DNA"/>
</dbReference>
<evidence type="ECO:0000256" key="1">
    <source>
        <dbReference type="PROSITE-ProRule" id="PRU00108"/>
    </source>
</evidence>
<evidence type="ECO:0008006" key="9">
    <source>
        <dbReference type="Google" id="ProtNLM"/>
    </source>
</evidence>
<proteinExistence type="predicted"/>
<feature type="region of interest" description="Disordered" evidence="4">
    <location>
        <begin position="859"/>
        <end position="886"/>
    </location>
</feature>
<comment type="caution">
    <text evidence="7">The sequence shown here is derived from an EMBL/GenBank/DDBJ whole genome shotgun (WGS) entry which is preliminary data.</text>
</comment>
<dbReference type="SUPFAM" id="SSF46689">
    <property type="entry name" value="Homeodomain-like"/>
    <property type="match status" value="1"/>
</dbReference>
<evidence type="ECO:0000259" key="5">
    <source>
        <dbReference type="PROSITE" id="PS50071"/>
    </source>
</evidence>
<keyword evidence="1 3" id="KW-0238">DNA-binding</keyword>
<dbReference type="SMART" id="SM00389">
    <property type="entry name" value="HOX"/>
    <property type="match status" value="1"/>
</dbReference>
<dbReference type="SUPFAM" id="SSF47676">
    <property type="entry name" value="Conserved domain common to transcription factors TFIIS, elongin A, CRSP70"/>
    <property type="match status" value="1"/>
</dbReference>
<dbReference type="Gene3D" id="1.20.930.10">
    <property type="entry name" value="Conserved domain common to transcription factors TFIIS, elongin A, CRSP70"/>
    <property type="match status" value="1"/>
</dbReference>
<evidence type="ECO:0000259" key="6">
    <source>
        <dbReference type="PROSITE" id="PS51319"/>
    </source>
</evidence>
<dbReference type="CDD" id="cd00086">
    <property type="entry name" value="homeodomain"/>
    <property type="match status" value="1"/>
</dbReference>
<dbReference type="Pfam" id="PF08711">
    <property type="entry name" value="Med26"/>
    <property type="match status" value="1"/>
</dbReference>
<protein>
    <recommendedName>
        <fullName evidence="9">Homeobox domain-containing protein</fullName>
    </recommendedName>
</protein>
<dbReference type="InterPro" id="IPR001356">
    <property type="entry name" value="HD"/>
</dbReference>
<keyword evidence="1 3" id="KW-0371">Homeobox</keyword>
<comment type="subcellular location">
    <subcellularLocation>
        <location evidence="2 3">Nucleus</location>
    </subcellularLocation>
</comment>
<name>A0AAD4HAR6_9FUNG</name>
<accession>A0AAD4HAR6</accession>
<keyword evidence="8" id="KW-1185">Reference proteome</keyword>
<feature type="compositionally biased region" description="Low complexity" evidence="4">
    <location>
        <begin position="315"/>
        <end position="329"/>
    </location>
</feature>
<reference evidence="7" key="1">
    <citation type="journal article" date="2020" name="Fungal Divers.">
        <title>Resolving the Mortierellaceae phylogeny through synthesis of multi-gene phylogenetics and phylogenomics.</title>
        <authorList>
            <person name="Vandepol N."/>
            <person name="Liber J."/>
            <person name="Desiro A."/>
            <person name="Na H."/>
            <person name="Kennedy M."/>
            <person name="Barry K."/>
            <person name="Grigoriev I.V."/>
            <person name="Miller A.N."/>
            <person name="O'Donnell K."/>
            <person name="Stajich J.E."/>
            <person name="Bonito G."/>
        </authorList>
    </citation>
    <scope>NUCLEOTIDE SEQUENCE</scope>
    <source>
        <strain evidence="7">NRRL 28262</strain>
    </source>
</reference>
<feature type="domain" description="TFIIS N-terminal" evidence="6">
    <location>
        <begin position="227"/>
        <end position="306"/>
    </location>
</feature>
<dbReference type="PROSITE" id="PS50071">
    <property type="entry name" value="HOMEOBOX_2"/>
    <property type="match status" value="1"/>
</dbReference>
<feature type="compositionally biased region" description="Pro residues" evidence="4">
    <location>
        <begin position="441"/>
        <end position="450"/>
    </location>
</feature>
<dbReference type="GO" id="GO:0003677">
    <property type="term" value="F:DNA binding"/>
    <property type="evidence" value="ECO:0007669"/>
    <property type="project" value="UniProtKB-UniRule"/>
</dbReference>
<evidence type="ECO:0000256" key="2">
    <source>
        <dbReference type="PROSITE-ProRule" id="PRU00649"/>
    </source>
</evidence>
<dbReference type="Gene3D" id="1.10.10.60">
    <property type="entry name" value="Homeodomain-like"/>
    <property type="match status" value="1"/>
</dbReference>
<evidence type="ECO:0000256" key="3">
    <source>
        <dbReference type="RuleBase" id="RU000682"/>
    </source>
</evidence>
<dbReference type="AlphaFoldDB" id="A0AAD4HAR6"/>
<sequence>MLCQMDRWVFTEEHVAMLEASFLKNPYVTSSDRSSFAQMIGCGEDKVRNWFSRRRTKAKLEEASTADQIQDDEDMDDQDSVPEKVPEKVPSSLPNHKQVMQTTTVVTPIISAASGLNHTAALTSTSAPTPSDSVEVTQETTTADVPKQAPANVHQGLPEKFTSAEIMKKMARILRGNAIMSTSDVETVVNLMGSADDKVSRKYIINALMHTNAPPVVTEFVSSRGPQIMRGWLVTAKATPNDQENKEIMLRTIAVWAKLPFNYDLLKEFELGKVIRSLTKDKNLDDVVVAKASQLEKHWRRLVMEEMDAAGGDGAASKSSNSGAKSEGSSNKREFQGNGPEGDRTRIKRDRDDGAFPQSSELKLPKFNKGRPSPVPETKKTHIVANAGFFKELLAPAAASSKPSSPSMSKTSTTQLSVTTGAPSKPAARPLIVDSTASPSKPTPSPPATPTTPTTPNTPTSTASISAHRLHPVAIENADEAVHAPASEPAPVSDSVAVPSLTPTAAAAAAIASLIGANSLPTVEPPAELAKPSKPKKVVRFKAAEELEMIRYFEKYNDAEEKEMEAVLLRGDLWRPPPMLMLDNHTERGSSSVERTVQEKREAETLSVNYVREAYIPMSPAEPDVDPMDSTIATVTTPTVPVFEATSDHSAILMSSLAFLTQVASSSGATLAATATTTAAPVVASQPTVGQTQIGSYGTTYGTTGTAYGTTASGYGMGASGYSTGGSGYGTGASGYGTGASGYGTGAAGYGTGATAYGAGVGSYGTYGTGVTSYGTGSASQVQQSQQQTYPYQGYQQPQQVNQAGYDPSTPQAYNFQQQYQQAATTAAPVAPMTAAASAVATSNMDPLALIEMLKQVTGTQQQQQQQQQAGQGSTYGYSQNWPNAN</sequence>
<feature type="compositionally biased region" description="Low complexity" evidence="4">
    <location>
        <begin position="451"/>
        <end position="465"/>
    </location>
</feature>
<feature type="compositionally biased region" description="Acidic residues" evidence="4">
    <location>
        <begin position="69"/>
        <end position="80"/>
    </location>
</feature>
<evidence type="ECO:0000313" key="8">
    <source>
        <dbReference type="Proteomes" id="UP001194580"/>
    </source>
</evidence>
<feature type="DNA-binding region" description="Homeobox" evidence="1">
    <location>
        <begin position="9"/>
        <end position="62"/>
    </location>
</feature>
<gene>
    <name evidence="7" type="ORF">BGZ95_007805</name>
</gene>